<protein>
    <recommendedName>
        <fullName evidence="2">Core shell protein Gag P30 domain-containing protein</fullName>
    </recommendedName>
</protein>
<gene>
    <name evidence="3" type="ORF">Y956_08683</name>
</gene>
<dbReference type="STRING" id="128390.A0A091V101"/>
<dbReference type="InterPro" id="IPR003036">
    <property type="entry name" value="Gag_P30"/>
</dbReference>
<evidence type="ECO:0000256" key="1">
    <source>
        <dbReference type="SAM" id="MobiDB-lite"/>
    </source>
</evidence>
<dbReference type="PANTHER" id="PTHR33166">
    <property type="entry name" value="GAG_P30 DOMAIN-CONTAINING PROTEIN"/>
    <property type="match status" value="1"/>
</dbReference>
<keyword evidence="4" id="KW-1185">Reference proteome</keyword>
<feature type="compositionally biased region" description="Basic and acidic residues" evidence="1">
    <location>
        <begin position="67"/>
        <end position="80"/>
    </location>
</feature>
<dbReference type="AlphaFoldDB" id="A0A091V101"/>
<sequence>VHVKVLFSTSDLRNWKESAGLYQGNPEKVYQAFQIIAENHNPDWKDMQVLLNTLFLPEEKRMVLEKAQEENTRLNTRDSLDPFMPVQEPDWNPNTGTGRLMIKQYQQLILHGVKHGVPRPRNLAKLYQVTQGKNEDPSAFCE</sequence>
<name>A0A091V101_NIPNI</name>
<dbReference type="InterPro" id="IPR008919">
    <property type="entry name" value="Retrov_capsid_N"/>
</dbReference>
<feature type="region of interest" description="Disordered" evidence="1">
    <location>
        <begin position="67"/>
        <end position="97"/>
    </location>
</feature>
<evidence type="ECO:0000313" key="4">
    <source>
        <dbReference type="Proteomes" id="UP000053283"/>
    </source>
</evidence>
<accession>A0A091V101</accession>
<feature type="domain" description="Core shell protein Gag P30" evidence="2">
    <location>
        <begin position="10"/>
        <end position="142"/>
    </location>
</feature>
<dbReference type="SUPFAM" id="SSF47943">
    <property type="entry name" value="Retrovirus capsid protein, N-terminal core domain"/>
    <property type="match status" value="1"/>
</dbReference>
<organism evidence="3 4">
    <name type="scientific">Nipponia nippon</name>
    <name type="common">Crested ibis</name>
    <name type="synonym">Ibis nippon</name>
    <dbReference type="NCBI Taxonomy" id="128390"/>
    <lineage>
        <taxon>Eukaryota</taxon>
        <taxon>Metazoa</taxon>
        <taxon>Chordata</taxon>
        <taxon>Craniata</taxon>
        <taxon>Vertebrata</taxon>
        <taxon>Euteleostomi</taxon>
        <taxon>Archelosauria</taxon>
        <taxon>Archosauria</taxon>
        <taxon>Dinosauria</taxon>
        <taxon>Saurischia</taxon>
        <taxon>Theropoda</taxon>
        <taxon>Coelurosauria</taxon>
        <taxon>Aves</taxon>
        <taxon>Neognathae</taxon>
        <taxon>Neoaves</taxon>
        <taxon>Aequornithes</taxon>
        <taxon>Pelecaniformes</taxon>
        <taxon>Threskiornithidae</taxon>
        <taxon>Nipponia</taxon>
    </lineage>
</organism>
<reference evidence="3 4" key="1">
    <citation type="submission" date="2014-04" db="EMBL/GenBank/DDBJ databases">
        <title>Genome evolution of avian class.</title>
        <authorList>
            <person name="Zhang G."/>
            <person name="Li C."/>
        </authorList>
    </citation>
    <scope>NUCLEOTIDE SEQUENCE [LARGE SCALE GENOMIC DNA]</scope>
    <source>
        <strain evidence="3">BGI_Y956</strain>
    </source>
</reference>
<evidence type="ECO:0000259" key="2">
    <source>
        <dbReference type="Pfam" id="PF02093"/>
    </source>
</evidence>
<evidence type="ECO:0000313" key="3">
    <source>
        <dbReference type="EMBL" id="KFQ95970.1"/>
    </source>
</evidence>
<dbReference type="Proteomes" id="UP000053283">
    <property type="component" value="Unassembled WGS sequence"/>
</dbReference>
<dbReference type="GO" id="GO:0019068">
    <property type="term" value="P:virion assembly"/>
    <property type="evidence" value="ECO:0007669"/>
    <property type="project" value="InterPro"/>
</dbReference>
<dbReference type="EMBL" id="KL410321">
    <property type="protein sequence ID" value="KFQ95970.1"/>
    <property type="molecule type" value="Genomic_DNA"/>
</dbReference>
<proteinExistence type="predicted"/>
<feature type="non-terminal residue" evidence="3">
    <location>
        <position position="142"/>
    </location>
</feature>
<dbReference type="InterPro" id="IPR050462">
    <property type="entry name" value="Retroviral_Gag-Pol_poly"/>
</dbReference>
<dbReference type="Pfam" id="PF02093">
    <property type="entry name" value="Gag_p30"/>
    <property type="match status" value="1"/>
</dbReference>
<feature type="non-terminal residue" evidence="3">
    <location>
        <position position="1"/>
    </location>
</feature>
<dbReference type="Gene3D" id="1.10.375.10">
    <property type="entry name" value="Human Immunodeficiency Virus Type 1 Capsid Protein"/>
    <property type="match status" value="1"/>
</dbReference>